<keyword evidence="4" id="KW-0804">Transcription</keyword>
<dbReference type="EMBL" id="JACCAB010000001">
    <property type="protein sequence ID" value="NYG06148.1"/>
    <property type="molecule type" value="Genomic_DNA"/>
</dbReference>
<dbReference type="GO" id="GO:0003700">
    <property type="term" value="F:DNA-binding transcription factor activity"/>
    <property type="evidence" value="ECO:0007669"/>
    <property type="project" value="InterPro"/>
</dbReference>
<dbReference type="AlphaFoldDB" id="A0A852WAS1"/>
<gene>
    <name evidence="6" type="ORF">BJ986_000635</name>
</gene>
<keyword evidence="3 6" id="KW-0238">DNA-binding</keyword>
<dbReference type="SUPFAM" id="SSF53850">
    <property type="entry name" value="Periplasmic binding protein-like II"/>
    <property type="match status" value="1"/>
</dbReference>
<reference evidence="6 7" key="1">
    <citation type="submission" date="2020-07" db="EMBL/GenBank/DDBJ databases">
        <title>Sequencing the genomes of 1000 actinobacteria strains.</title>
        <authorList>
            <person name="Klenk H.-P."/>
        </authorList>
    </citation>
    <scope>NUCLEOTIDE SEQUENCE [LARGE SCALE GENOMIC DNA]</scope>
    <source>
        <strain evidence="6 7">DSM 23987</strain>
    </source>
</reference>
<protein>
    <submittedName>
        <fullName evidence="6">DNA-binding transcriptional LysR family regulator</fullName>
    </submittedName>
</protein>
<dbReference type="Gene3D" id="1.10.10.10">
    <property type="entry name" value="Winged helix-like DNA-binding domain superfamily/Winged helix DNA-binding domain"/>
    <property type="match status" value="1"/>
</dbReference>
<evidence type="ECO:0000313" key="7">
    <source>
        <dbReference type="Proteomes" id="UP000573599"/>
    </source>
</evidence>
<name>A0A852WAS1_9MICO</name>
<dbReference type="GO" id="GO:0032993">
    <property type="term" value="C:protein-DNA complex"/>
    <property type="evidence" value="ECO:0007669"/>
    <property type="project" value="TreeGrafter"/>
</dbReference>
<keyword evidence="7" id="KW-1185">Reference proteome</keyword>
<dbReference type="PANTHER" id="PTHR30346">
    <property type="entry name" value="TRANSCRIPTIONAL DUAL REGULATOR HCAR-RELATED"/>
    <property type="match status" value="1"/>
</dbReference>
<dbReference type="PANTHER" id="PTHR30346:SF28">
    <property type="entry name" value="HTH-TYPE TRANSCRIPTIONAL REGULATOR CYNR"/>
    <property type="match status" value="1"/>
</dbReference>
<evidence type="ECO:0000256" key="3">
    <source>
        <dbReference type="ARBA" id="ARBA00023125"/>
    </source>
</evidence>
<evidence type="ECO:0000259" key="5">
    <source>
        <dbReference type="PROSITE" id="PS50931"/>
    </source>
</evidence>
<evidence type="ECO:0000313" key="6">
    <source>
        <dbReference type="EMBL" id="NYG06148.1"/>
    </source>
</evidence>
<keyword evidence="2" id="KW-0805">Transcription regulation</keyword>
<comment type="caution">
    <text evidence="6">The sequence shown here is derived from an EMBL/GenBank/DDBJ whole genome shotgun (WGS) entry which is preliminary data.</text>
</comment>
<evidence type="ECO:0000256" key="1">
    <source>
        <dbReference type="ARBA" id="ARBA00009437"/>
    </source>
</evidence>
<dbReference type="Proteomes" id="UP000573599">
    <property type="component" value="Unassembled WGS sequence"/>
</dbReference>
<dbReference type="Gene3D" id="3.40.190.10">
    <property type="entry name" value="Periplasmic binding protein-like II"/>
    <property type="match status" value="2"/>
</dbReference>
<dbReference type="PRINTS" id="PR00039">
    <property type="entry name" value="HTHLYSR"/>
</dbReference>
<dbReference type="RefSeq" id="WP_179420682.1">
    <property type="nucleotide sequence ID" value="NZ_JACCAB010000001.1"/>
</dbReference>
<dbReference type="InterPro" id="IPR000847">
    <property type="entry name" value="LysR_HTH_N"/>
</dbReference>
<organism evidence="6 7">
    <name type="scientific">Pedococcus badiiscoriae</name>
    <dbReference type="NCBI Taxonomy" id="642776"/>
    <lineage>
        <taxon>Bacteria</taxon>
        <taxon>Bacillati</taxon>
        <taxon>Actinomycetota</taxon>
        <taxon>Actinomycetes</taxon>
        <taxon>Micrococcales</taxon>
        <taxon>Intrasporangiaceae</taxon>
        <taxon>Pedococcus</taxon>
    </lineage>
</organism>
<dbReference type="PROSITE" id="PS50931">
    <property type="entry name" value="HTH_LYSR"/>
    <property type="match status" value="1"/>
</dbReference>
<evidence type="ECO:0000256" key="2">
    <source>
        <dbReference type="ARBA" id="ARBA00023015"/>
    </source>
</evidence>
<dbReference type="CDD" id="cd05466">
    <property type="entry name" value="PBP2_LTTR_substrate"/>
    <property type="match status" value="1"/>
</dbReference>
<dbReference type="FunFam" id="1.10.10.10:FF:000001">
    <property type="entry name" value="LysR family transcriptional regulator"/>
    <property type="match status" value="1"/>
</dbReference>
<feature type="domain" description="HTH lysR-type" evidence="5">
    <location>
        <begin position="1"/>
        <end position="58"/>
    </location>
</feature>
<dbReference type="SUPFAM" id="SSF46785">
    <property type="entry name" value="Winged helix' DNA-binding domain"/>
    <property type="match status" value="1"/>
</dbReference>
<dbReference type="InterPro" id="IPR036388">
    <property type="entry name" value="WH-like_DNA-bd_sf"/>
</dbReference>
<accession>A0A852WAS1</accession>
<sequence>MEIRTLRYVIAVADEGSVTAAATAVHVTQPSLSRQIRQLEREIGVDLFVRDEGRLRLSAAGAEFLPVARSLVAQAEAAHGIAASIAAGRLQHITIAAPGTTLTDVVAPFLATLEPDDPMPAVLEEVPASVYTTLTRGADLAIGTTPPPVTFTGMALADLPVWAYVPRTHDWAHRGHISLEELVERRLLTQRQDFHPRRALDSAVASARLAYTELHEFGSPEVAQAVAASGRGVAVVSDDPRFDLHPLAIDTPSGPVGISLYTAWDGGHHGAATISRFATRLAAFCVARYGEQVAPPRRRAPRPAPAS</sequence>
<dbReference type="InterPro" id="IPR005119">
    <property type="entry name" value="LysR_subst-bd"/>
</dbReference>
<dbReference type="GO" id="GO:0003677">
    <property type="term" value="F:DNA binding"/>
    <property type="evidence" value="ECO:0007669"/>
    <property type="project" value="UniProtKB-KW"/>
</dbReference>
<comment type="similarity">
    <text evidence="1">Belongs to the LysR transcriptional regulatory family.</text>
</comment>
<dbReference type="Pfam" id="PF00126">
    <property type="entry name" value="HTH_1"/>
    <property type="match status" value="1"/>
</dbReference>
<dbReference type="Pfam" id="PF03466">
    <property type="entry name" value="LysR_substrate"/>
    <property type="match status" value="1"/>
</dbReference>
<dbReference type="InterPro" id="IPR036390">
    <property type="entry name" value="WH_DNA-bd_sf"/>
</dbReference>
<proteinExistence type="inferred from homology"/>
<evidence type="ECO:0000256" key="4">
    <source>
        <dbReference type="ARBA" id="ARBA00023163"/>
    </source>
</evidence>